<feature type="compositionally biased region" description="Low complexity" evidence="1">
    <location>
        <begin position="576"/>
        <end position="601"/>
    </location>
</feature>
<feature type="compositionally biased region" description="Polar residues" evidence="1">
    <location>
        <begin position="714"/>
        <end position="729"/>
    </location>
</feature>
<feature type="region of interest" description="Disordered" evidence="1">
    <location>
        <begin position="1409"/>
        <end position="1433"/>
    </location>
</feature>
<dbReference type="HOGENOM" id="CLU_250522_0_0_1"/>
<feature type="compositionally biased region" description="Polar residues" evidence="1">
    <location>
        <begin position="1124"/>
        <end position="1146"/>
    </location>
</feature>
<feature type="compositionally biased region" description="Low complexity" evidence="1">
    <location>
        <begin position="1206"/>
        <end position="1221"/>
    </location>
</feature>
<proteinExistence type="predicted"/>
<feature type="compositionally biased region" description="Basic and acidic residues" evidence="1">
    <location>
        <begin position="1147"/>
        <end position="1156"/>
    </location>
</feature>
<feature type="compositionally biased region" description="Basic and acidic residues" evidence="1">
    <location>
        <begin position="303"/>
        <end position="329"/>
    </location>
</feature>
<dbReference type="OMA" id="RASWLEN"/>
<feature type="compositionally biased region" description="Polar residues" evidence="1">
    <location>
        <begin position="1262"/>
        <end position="1271"/>
    </location>
</feature>
<feature type="region of interest" description="Disordered" evidence="1">
    <location>
        <begin position="223"/>
        <end position="352"/>
    </location>
</feature>
<sequence>MGNTNSSPRYRSRSPDPSSLDQTWNNSYPKAERERSNRSQWQQQQQQAQHHQQQQQQQPNQAKQKHSAGGYPASSASGSGVMVNGHLNSAHYDQFEQECIQHQQQQNHHQSKLSDQQPLRFARVEAGSCGCTARYGPGVAEAPVQQAKKIRVLPMAANGATGTSGVGAVKLRATDNGLALQKVGTLHIANRNKLTELNHNLIVADQPEPPIIPNLLANVADEMRSPTPDYDANNKQQRSSSGSRKPSKSKKNSKAKAPNTAPSTPAASAKSGSSSRVDHDGQQPTSGGGKSSGRGKLRLFKTKSTDGKAADSENGRIRARSMEYLRADVADETQEVRRRHNNSREDVSGDESLLAFIKNGPVTVFSSQKKLNGTMTDDDDWEEMHPSSSFARVPAEQQANTSINSNNNNNNNSKPQQFYFGMAPGDVAVAAGPAGAPASTAQSLDLDEESRRVMEEFDAVLAESKSGIDRKSEQDEKEVVRLRQSTRRASKSASSSSSSNQPRRHSSTPPPVIRHSSSSRRATLHEDQLDHDDDYDQDIALSLRPTLPKKPQQLPRFSPSAAWRALGQSDNYHQRSSSMSSVSNNKLNASSSKASDMSAMDLSDEEDEDEDVMEERIAKNALRPVAPHPPRISNEKSADSGISGDAGSPDAAMVASGGASGRDKPLAMSSPVPPQQQRNQLQSNWTPQQDLLDDDSSNSSSDDEAGNHMKRGSRNGSCFPSSKQRNSLDPTPPKIIPKSQMFNDSSVTDQTGGSRSSSMSKGGRKYRKRNETGGSSRTGDEGTGGGSAGAGAHCIPQKYNSLRKLKRSVSGAFATAFRRGKCSPSDDDHDHDEECATRGGHHSSGNNCDDGNWMLSRSAPNSVLNGSVGGDDGSYPSIRKLQSRSEADLLAQQSHGGFVHIGQQYPAYSQPSVLSTQRIVYLPQYDSRIVSAHQRQPRLGRPVSMDQSDMMRRARSADAVFLEAKKQSVGQRLFGSSQSPASKKFTFQSTVRVHEKRLLEEKLSKEAEHKERKRLQETQAMQRVEEEFQKKRAREKANIRQQLRVLQLDHYKHQEQLMILREQQHHQQQRIARLDPEGAPSSISHHRTSSDELPVQQSPPVRKSANARSTAAVESRDKRKEPTIVTSTPVSALQQLRNNRGKSSNIRSEDVVDSAKKKTTIQPQMDYRREVINSSRSRSAAITTTQSGIPAGTSNGVAQFADHRPNNNNPERNNNNNNNSNAVTTAAQQKKKSSSNIYRRLAEITSEEESISSPPPVPTILARSSNPSGMNVKQPAPPQSRLSATPVQQHVVSSTNGNPTINNGKVMTQELSEYRQERREYHDFRSPRLHQQQLITSPGRYYGAGQPGHRVLPSSAASSSTSSAISNKMQSDNYRWDFAHGGRGGHHMTAHPSVMKSTPTPQSVATWQHHHHQAQLLQQQQQQPPVFSSRQQQQQDYHHHHHFYKMASPPADVVMMHRTPQQRHH</sequence>
<feature type="compositionally biased region" description="Acidic residues" evidence="1">
    <location>
        <begin position="691"/>
        <end position="704"/>
    </location>
</feature>
<name>E9FYV9_DAPPU</name>
<dbReference type="EMBL" id="GL732527">
    <property type="protein sequence ID" value="EFX87707.1"/>
    <property type="molecule type" value="Genomic_DNA"/>
</dbReference>
<feature type="compositionally biased region" description="Basic residues" evidence="1">
    <location>
        <begin position="245"/>
        <end position="254"/>
    </location>
</feature>
<feature type="compositionally biased region" description="Polar residues" evidence="1">
    <location>
        <begin position="675"/>
        <end position="689"/>
    </location>
</feature>
<dbReference type="OrthoDB" id="5917823at2759"/>
<dbReference type="eggNOG" id="ENOG502QQIM">
    <property type="taxonomic scope" value="Eukaryota"/>
</dbReference>
<feature type="region of interest" description="Disordered" evidence="1">
    <location>
        <begin position="819"/>
        <end position="846"/>
    </location>
</feature>
<evidence type="ECO:0000313" key="2">
    <source>
        <dbReference type="EMBL" id="EFX87707.1"/>
    </source>
</evidence>
<feature type="compositionally biased region" description="Low complexity" evidence="1">
    <location>
        <begin position="752"/>
        <end position="761"/>
    </location>
</feature>
<feature type="compositionally biased region" description="Acidic residues" evidence="1">
    <location>
        <begin position="602"/>
        <end position="613"/>
    </location>
</feature>
<accession>E9FYV9</accession>
<feature type="compositionally biased region" description="Low complexity" evidence="1">
    <location>
        <begin position="40"/>
        <end position="80"/>
    </location>
</feature>
<feature type="compositionally biased region" description="Polar residues" evidence="1">
    <location>
        <begin position="1182"/>
        <end position="1197"/>
    </location>
</feature>
<feature type="region of interest" description="Disordered" evidence="1">
    <location>
        <begin position="1063"/>
        <end position="1283"/>
    </location>
</feature>
<feature type="region of interest" description="Disordered" evidence="1">
    <location>
        <begin position="465"/>
        <end position="534"/>
    </location>
</feature>
<feature type="compositionally biased region" description="Low complexity" evidence="1">
    <location>
        <begin position="1414"/>
        <end position="1433"/>
    </location>
</feature>
<feature type="region of interest" description="Disordered" evidence="1">
    <location>
        <begin position="565"/>
        <end position="794"/>
    </location>
</feature>
<feature type="region of interest" description="Disordered" evidence="1">
    <location>
        <begin position="1"/>
        <end position="85"/>
    </location>
</feature>
<feature type="region of interest" description="Disordered" evidence="1">
    <location>
        <begin position="368"/>
        <end position="419"/>
    </location>
</feature>
<dbReference type="InParanoid" id="E9FYV9"/>
<dbReference type="Proteomes" id="UP000000305">
    <property type="component" value="Unassembled WGS sequence"/>
</dbReference>
<evidence type="ECO:0000256" key="1">
    <source>
        <dbReference type="SAM" id="MobiDB-lite"/>
    </source>
</evidence>
<feature type="compositionally biased region" description="Low complexity" evidence="1">
    <location>
        <begin position="639"/>
        <end position="652"/>
    </location>
</feature>
<dbReference type="KEGG" id="dpx:DAPPUDRAFT_235385"/>
<organism evidence="2 3">
    <name type="scientific">Daphnia pulex</name>
    <name type="common">Water flea</name>
    <dbReference type="NCBI Taxonomy" id="6669"/>
    <lineage>
        <taxon>Eukaryota</taxon>
        <taxon>Metazoa</taxon>
        <taxon>Ecdysozoa</taxon>
        <taxon>Arthropoda</taxon>
        <taxon>Crustacea</taxon>
        <taxon>Branchiopoda</taxon>
        <taxon>Diplostraca</taxon>
        <taxon>Cladocera</taxon>
        <taxon>Anomopoda</taxon>
        <taxon>Daphniidae</taxon>
        <taxon>Daphnia</taxon>
    </lineage>
</organism>
<feature type="compositionally biased region" description="Basic and acidic residues" evidence="1">
    <location>
        <begin position="466"/>
        <end position="481"/>
    </location>
</feature>
<feature type="compositionally biased region" description="Polar residues" evidence="1">
    <location>
        <begin position="740"/>
        <end position="751"/>
    </location>
</feature>
<feature type="compositionally biased region" description="Low complexity" evidence="1">
    <location>
        <begin position="491"/>
        <end position="501"/>
    </location>
</feature>
<gene>
    <name evidence="2" type="ORF">DAPPUDRAFT_235385</name>
</gene>
<feature type="compositionally biased region" description="Low complexity" evidence="1">
    <location>
        <begin position="400"/>
        <end position="413"/>
    </location>
</feature>
<feature type="compositionally biased region" description="Low complexity" evidence="1">
    <location>
        <begin position="233"/>
        <end position="244"/>
    </location>
</feature>
<reference evidence="2 3" key="1">
    <citation type="journal article" date="2011" name="Science">
        <title>The ecoresponsive genome of Daphnia pulex.</title>
        <authorList>
            <person name="Colbourne J.K."/>
            <person name="Pfrender M.E."/>
            <person name="Gilbert D."/>
            <person name="Thomas W.K."/>
            <person name="Tucker A."/>
            <person name="Oakley T.H."/>
            <person name="Tokishita S."/>
            <person name="Aerts A."/>
            <person name="Arnold G.J."/>
            <person name="Basu M.K."/>
            <person name="Bauer D.J."/>
            <person name="Caceres C.E."/>
            <person name="Carmel L."/>
            <person name="Casola C."/>
            <person name="Choi J.H."/>
            <person name="Detter J.C."/>
            <person name="Dong Q."/>
            <person name="Dusheyko S."/>
            <person name="Eads B.D."/>
            <person name="Frohlich T."/>
            <person name="Geiler-Samerotte K.A."/>
            <person name="Gerlach D."/>
            <person name="Hatcher P."/>
            <person name="Jogdeo S."/>
            <person name="Krijgsveld J."/>
            <person name="Kriventseva E.V."/>
            <person name="Kultz D."/>
            <person name="Laforsch C."/>
            <person name="Lindquist E."/>
            <person name="Lopez J."/>
            <person name="Manak J.R."/>
            <person name="Muller J."/>
            <person name="Pangilinan J."/>
            <person name="Patwardhan R.P."/>
            <person name="Pitluck S."/>
            <person name="Pritham E.J."/>
            <person name="Rechtsteiner A."/>
            <person name="Rho M."/>
            <person name="Rogozin I.B."/>
            <person name="Sakarya O."/>
            <person name="Salamov A."/>
            <person name="Schaack S."/>
            <person name="Shapiro H."/>
            <person name="Shiga Y."/>
            <person name="Skalitzky C."/>
            <person name="Smith Z."/>
            <person name="Souvorov A."/>
            <person name="Sung W."/>
            <person name="Tang Z."/>
            <person name="Tsuchiya D."/>
            <person name="Tu H."/>
            <person name="Vos H."/>
            <person name="Wang M."/>
            <person name="Wolf Y.I."/>
            <person name="Yamagata H."/>
            <person name="Yamada T."/>
            <person name="Ye Y."/>
            <person name="Shaw J.R."/>
            <person name="Andrews J."/>
            <person name="Crease T.J."/>
            <person name="Tang H."/>
            <person name="Lucas S.M."/>
            <person name="Robertson H.M."/>
            <person name="Bork P."/>
            <person name="Koonin E.V."/>
            <person name="Zdobnov E.M."/>
            <person name="Grigoriev I.V."/>
            <person name="Lynch M."/>
            <person name="Boore J.L."/>
        </authorList>
    </citation>
    <scope>NUCLEOTIDE SEQUENCE [LARGE SCALE GENOMIC DNA]</scope>
</reference>
<protein>
    <submittedName>
        <fullName evidence="2">Uncharacterized protein</fullName>
    </submittedName>
</protein>
<feature type="compositionally biased region" description="Basic and acidic residues" evidence="1">
    <location>
        <begin position="824"/>
        <end position="836"/>
    </location>
</feature>
<keyword evidence="3" id="KW-1185">Reference proteome</keyword>
<evidence type="ECO:0000313" key="3">
    <source>
        <dbReference type="Proteomes" id="UP000000305"/>
    </source>
</evidence>
<feature type="compositionally biased region" description="Low complexity" evidence="1">
    <location>
        <begin position="255"/>
        <end position="275"/>
    </location>
</feature>